<protein>
    <submittedName>
        <fullName evidence="2">Aromatic ring-opening dioxygenase LigA</fullName>
    </submittedName>
</protein>
<comment type="caution">
    <text evidence="2">The sequence shown here is derived from an EMBL/GenBank/DDBJ whole genome shotgun (WGS) entry which is preliminary data.</text>
</comment>
<keyword evidence="2" id="KW-0223">Dioxygenase</keyword>
<evidence type="ECO:0000256" key="1">
    <source>
        <dbReference type="SAM" id="SignalP"/>
    </source>
</evidence>
<evidence type="ECO:0000313" key="2">
    <source>
        <dbReference type="EMBL" id="NRN69041.1"/>
    </source>
</evidence>
<organism evidence="2 3">
    <name type="scientific">Kibdelosporangium persicum</name>
    <dbReference type="NCBI Taxonomy" id="2698649"/>
    <lineage>
        <taxon>Bacteria</taxon>
        <taxon>Bacillati</taxon>
        <taxon>Actinomycetota</taxon>
        <taxon>Actinomycetes</taxon>
        <taxon>Pseudonocardiales</taxon>
        <taxon>Pseudonocardiaceae</taxon>
        <taxon>Kibdelosporangium</taxon>
    </lineage>
</organism>
<dbReference type="Gene3D" id="3.40.50.1820">
    <property type="entry name" value="alpha/beta hydrolase"/>
    <property type="match status" value="1"/>
</dbReference>
<dbReference type="SUPFAM" id="SSF53474">
    <property type="entry name" value="alpha/beta-Hydrolases"/>
    <property type="match status" value="1"/>
</dbReference>
<dbReference type="InterPro" id="IPR000801">
    <property type="entry name" value="Esterase-like"/>
</dbReference>
<name>A0ABX2FCE4_9PSEU</name>
<proteinExistence type="predicted"/>
<keyword evidence="2" id="KW-0560">Oxidoreductase</keyword>
<sequence length="448" mass="48952">MKRLVIAAVAGLIAVAAPATAAPQNRVYETANHRVEVPANWNGTLLLYSHGYYPEPPYPLTTMLANREFDTPEWLLRNGFALAASEFEGRYGYTIEPALRDQMALLDWFEKNVGKPRRTIATGSSMGGGIAALLAERNPHRFDGVLAMCSEFDAQGSWNTALDITFVVKTLLADGQDIDLVKAKDPQGSTQALLDAVTDARDDDAGRARIALAAALGNIPGWYSAHDPQPADQLNDQADWIYWAYISGMGPGKGRQDLERRAGGNPSFNIGVDYRRQLGRSSLSDEVRKAYAKAGLNLGEDLDKLAKAPRIAPDPRAVAYMYRNGVASGRLTVPIVTLHSTRDGGAVSDQVRWYGQEIGRPGQMRQLYVERGGHCAFSAAEELTALKTLLHKLDTGHWPDTSPAKLNAAATGYGDTYQNVFSLVTFTDKQMPAAFTRFTPPQFLRPSH</sequence>
<dbReference type="GO" id="GO:0051213">
    <property type="term" value="F:dioxygenase activity"/>
    <property type="evidence" value="ECO:0007669"/>
    <property type="project" value="UniProtKB-KW"/>
</dbReference>
<evidence type="ECO:0000313" key="3">
    <source>
        <dbReference type="Proteomes" id="UP000763557"/>
    </source>
</evidence>
<accession>A0ABX2FCE4</accession>
<gene>
    <name evidence="2" type="ORF">GC106_62970</name>
</gene>
<dbReference type="EMBL" id="JAAATY010000024">
    <property type="protein sequence ID" value="NRN69041.1"/>
    <property type="molecule type" value="Genomic_DNA"/>
</dbReference>
<feature type="chain" id="PRO_5045107178" evidence="1">
    <location>
        <begin position="22"/>
        <end position="448"/>
    </location>
</feature>
<keyword evidence="3" id="KW-1185">Reference proteome</keyword>
<dbReference type="RefSeq" id="WP_173138771.1">
    <property type="nucleotide sequence ID" value="NZ_CBCSGW010000053.1"/>
</dbReference>
<dbReference type="Proteomes" id="UP000763557">
    <property type="component" value="Unassembled WGS sequence"/>
</dbReference>
<feature type="signal peptide" evidence="1">
    <location>
        <begin position="1"/>
        <end position="21"/>
    </location>
</feature>
<keyword evidence="1" id="KW-0732">Signal</keyword>
<dbReference type="Pfam" id="PF00756">
    <property type="entry name" value="Esterase"/>
    <property type="match status" value="1"/>
</dbReference>
<reference evidence="2 3" key="1">
    <citation type="submission" date="2020-01" db="EMBL/GenBank/DDBJ databases">
        <title>Kibdelosporangium persica a novel Actinomycetes from a hot desert in Iran.</title>
        <authorList>
            <person name="Safaei N."/>
            <person name="Zaburannyi N."/>
            <person name="Mueller R."/>
            <person name="Wink J."/>
        </authorList>
    </citation>
    <scope>NUCLEOTIDE SEQUENCE [LARGE SCALE GENOMIC DNA]</scope>
    <source>
        <strain evidence="2 3">4NS15</strain>
    </source>
</reference>
<dbReference type="InterPro" id="IPR029058">
    <property type="entry name" value="AB_hydrolase_fold"/>
</dbReference>